<proteinExistence type="predicted"/>
<dbReference type="EMBL" id="BK032578">
    <property type="protein sequence ID" value="DAF49183.1"/>
    <property type="molecule type" value="Genomic_DNA"/>
</dbReference>
<accession>A0A8S5SEV3</accession>
<organism evidence="1">
    <name type="scientific">Caudovirales sp. ctrNG92</name>
    <dbReference type="NCBI Taxonomy" id="2827638"/>
    <lineage>
        <taxon>Viruses</taxon>
        <taxon>Duplodnaviria</taxon>
        <taxon>Heunggongvirae</taxon>
        <taxon>Uroviricota</taxon>
        <taxon>Caudoviricetes</taxon>
    </lineage>
</organism>
<sequence>MWSGAVTNVGVALLKKWATGGTLTITKAQSGSGFVNTSQLAAQAALTNPVQALTITGYQTGDTGVTYRVQILAHTVEYTLRQIGIFAKLDAGAETLIAIFEDETGLTIPSSADVSDFVFSFSATVQMANTGSLTVNMDTSALVSRSDMEAYVAEALANVDISALNEHIANKQNPHEVTYAQTGAAAEQHYHGNLTPDGKVGSASGQVLRTGTGGAITAGTVSALRQEMGLGDGTGALPVANGGTGASTAEQARTNLDITPENIGAAAATHTHNMGDVTGLINVINGTATTARYTATIPASGWGTSNTVTVAVSGIKATDTPIVDIVQTGTSSTDETMRENWAKITRITTAANSITVYASETPSASIPIQLKVVR</sequence>
<name>A0A8S5SEV3_9CAUD</name>
<evidence type="ECO:0000313" key="1">
    <source>
        <dbReference type="EMBL" id="DAF49183.1"/>
    </source>
</evidence>
<protein>
    <submittedName>
        <fullName evidence="1">Tail collar fiber protein</fullName>
    </submittedName>
</protein>
<reference evidence="1" key="1">
    <citation type="journal article" date="2021" name="Proc. Natl. Acad. Sci. U.S.A.">
        <title>A Catalog of Tens of Thousands of Viruses from Human Metagenomes Reveals Hidden Associations with Chronic Diseases.</title>
        <authorList>
            <person name="Tisza M.J."/>
            <person name="Buck C.B."/>
        </authorList>
    </citation>
    <scope>NUCLEOTIDE SEQUENCE</scope>
    <source>
        <strain evidence="1">CtrNG92</strain>
    </source>
</reference>